<gene>
    <name evidence="2" type="ORF">GN244_ATG18435</name>
</gene>
<organism evidence="2 3">
    <name type="scientific">Phytophthora infestans</name>
    <name type="common">Potato late blight agent</name>
    <name type="synonym">Botrytis infestans</name>
    <dbReference type="NCBI Taxonomy" id="4787"/>
    <lineage>
        <taxon>Eukaryota</taxon>
        <taxon>Sar</taxon>
        <taxon>Stramenopiles</taxon>
        <taxon>Oomycota</taxon>
        <taxon>Peronosporomycetes</taxon>
        <taxon>Peronosporales</taxon>
        <taxon>Peronosporaceae</taxon>
        <taxon>Phytophthora</taxon>
    </lineage>
</organism>
<evidence type="ECO:0000256" key="1">
    <source>
        <dbReference type="SAM" id="MobiDB-lite"/>
    </source>
</evidence>
<feature type="region of interest" description="Disordered" evidence="1">
    <location>
        <begin position="170"/>
        <end position="189"/>
    </location>
</feature>
<dbReference type="Proteomes" id="UP000602510">
    <property type="component" value="Unassembled WGS sequence"/>
</dbReference>
<evidence type="ECO:0000313" key="2">
    <source>
        <dbReference type="EMBL" id="KAF4029790.1"/>
    </source>
</evidence>
<feature type="compositionally biased region" description="Polar residues" evidence="1">
    <location>
        <begin position="47"/>
        <end position="63"/>
    </location>
</feature>
<keyword evidence="3" id="KW-1185">Reference proteome</keyword>
<evidence type="ECO:0000313" key="3">
    <source>
        <dbReference type="Proteomes" id="UP000602510"/>
    </source>
</evidence>
<protein>
    <submittedName>
        <fullName evidence="2">Uncharacterized protein</fullName>
    </submittedName>
</protein>
<name>A0A833SQV6_PHYIN</name>
<dbReference type="AlphaFoldDB" id="A0A833SQV6"/>
<sequence length="234" mass="27078">MQRPSEADLRWQCSYRALLSEWRTRRRDSNRDGIDVVTIIQSSSNSGQMLRNQVASRETSATRAENGASPRRLDPTENGQVNAECVNQHRPIKRIKSWNSDYEAQQAVLECYNLFGAHVAHQGEGSNRVEQAVNPLASIWTFCFKTDNDGAVHYGRWTTTNKKNISMTAKTKQEHGRPPTQERKDRGKAMLDFKRQKLEEISKLRREEVELKKLELVEKAQQTDRAHEIRMREI</sequence>
<proteinExistence type="predicted"/>
<comment type="caution">
    <text evidence="2">The sequence shown here is derived from an EMBL/GenBank/DDBJ whole genome shotgun (WGS) entry which is preliminary data.</text>
</comment>
<feature type="region of interest" description="Disordered" evidence="1">
    <location>
        <begin position="47"/>
        <end position="81"/>
    </location>
</feature>
<accession>A0A833SQV6</accession>
<reference evidence="2" key="1">
    <citation type="submission" date="2020-04" db="EMBL/GenBank/DDBJ databases">
        <title>Hybrid Assembly of Korean Phytophthora infestans isolates.</title>
        <authorList>
            <person name="Prokchorchik M."/>
            <person name="Lee Y."/>
            <person name="Seo J."/>
            <person name="Cho J.-H."/>
            <person name="Park Y.-E."/>
            <person name="Jang D.-C."/>
            <person name="Im J.-S."/>
            <person name="Choi J.-G."/>
            <person name="Park H.-J."/>
            <person name="Lee G.-B."/>
            <person name="Lee Y.-G."/>
            <person name="Hong S.-Y."/>
            <person name="Cho K."/>
            <person name="Sohn K.H."/>
        </authorList>
    </citation>
    <scope>NUCLEOTIDE SEQUENCE</scope>
    <source>
        <strain evidence="2">KR_1_A1</strain>
    </source>
</reference>
<dbReference type="EMBL" id="WSZM01000756">
    <property type="protein sequence ID" value="KAF4029790.1"/>
    <property type="molecule type" value="Genomic_DNA"/>
</dbReference>
<feature type="compositionally biased region" description="Basic and acidic residues" evidence="1">
    <location>
        <begin position="171"/>
        <end position="189"/>
    </location>
</feature>